<accession>A0A1S2VIY8</accession>
<dbReference type="AlphaFoldDB" id="A0A1S2VIY8"/>
<sequence length="184" mass="19194">MSGLGVRAQNQIDLTLKYNTSLSRYEVYARPTTGFSRAGFPWGSSQITIVAPAALSNAALTVTAVAAGNWSDNSRLYAPAAAPALDFHGIGSTGAAIDLTAGTEVLLFTFTVPGGGCLAGIRLFINGVDPDPSAQTSGGDFRNYTYDGNDLLGQNNYYGTNYGPASPSCSNACNLEAPALQWIR</sequence>
<name>A0A1S2VIY8_9BACT</name>
<proteinExistence type="predicted"/>
<evidence type="ECO:0000313" key="1">
    <source>
        <dbReference type="EMBL" id="OIN58205.1"/>
    </source>
</evidence>
<comment type="caution">
    <text evidence="1">The sequence shown here is derived from an EMBL/GenBank/DDBJ whole genome shotgun (WGS) entry which is preliminary data.</text>
</comment>
<evidence type="ECO:0000313" key="2">
    <source>
        <dbReference type="Proteomes" id="UP000181790"/>
    </source>
</evidence>
<keyword evidence="2" id="KW-1185">Reference proteome</keyword>
<gene>
    <name evidence="1" type="ORF">BLX24_16365</name>
</gene>
<dbReference type="Proteomes" id="UP000181790">
    <property type="component" value="Unassembled WGS sequence"/>
</dbReference>
<protein>
    <submittedName>
        <fullName evidence="1">Uncharacterized protein</fullName>
    </submittedName>
</protein>
<organism evidence="1 2">
    <name type="scientific">Arsenicibacter rosenii</name>
    <dbReference type="NCBI Taxonomy" id="1750698"/>
    <lineage>
        <taxon>Bacteria</taxon>
        <taxon>Pseudomonadati</taxon>
        <taxon>Bacteroidota</taxon>
        <taxon>Cytophagia</taxon>
        <taxon>Cytophagales</taxon>
        <taxon>Spirosomataceae</taxon>
        <taxon>Arsenicibacter</taxon>
    </lineage>
</organism>
<dbReference type="OrthoDB" id="9803752at2"/>
<reference evidence="1 2" key="1">
    <citation type="submission" date="2016-10" db="EMBL/GenBank/DDBJ databases">
        <title>Arsenicibacter rosenii gen. nov., sp. nov., an efficient arsenic-methylating bacterium isolated from an arsenic-contaminated paddy soil.</title>
        <authorList>
            <person name="Huang K."/>
        </authorList>
    </citation>
    <scope>NUCLEOTIDE SEQUENCE [LARGE SCALE GENOMIC DNA]</scope>
    <source>
        <strain evidence="1 2">SM-1</strain>
    </source>
</reference>
<dbReference type="EMBL" id="MORL01000008">
    <property type="protein sequence ID" value="OIN58205.1"/>
    <property type="molecule type" value="Genomic_DNA"/>
</dbReference>